<organism evidence="1 2">
    <name type="scientific">Striga asiatica</name>
    <name type="common">Asiatic witchweed</name>
    <name type="synonym">Buchnera asiatica</name>
    <dbReference type="NCBI Taxonomy" id="4170"/>
    <lineage>
        <taxon>Eukaryota</taxon>
        <taxon>Viridiplantae</taxon>
        <taxon>Streptophyta</taxon>
        <taxon>Embryophyta</taxon>
        <taxon>Tracheophyta</taxon>
        <taxon>Spermatophyta</taxon>
        <taxon>Magnoliopsida</taxon>
        <taxon>eudicotyledons</taxon>
        <taxon>Gunneridae</taxon>
        <taxon>Pentapetalae</taxon>
        <taxon>asterids</taxon>
        <taxon>lamiids</taxon>
        <taxon>Lamiales</taxon>
        <taxon>Orobanchaceae</taxon>
        <taxon>Buchnereae</taxon>
        <taxon>Striga</taxon>
    </lineage>
</organism>
<sequence length="110" mass="12407">MRQCSCRPCGFNDGADETHFKAEISECSIELGFSASFLRRVCSCRHGEGIVQRHLKLICRERLWGLKARIIRRHKQGKDTVLQVSGFRMTDGLHISVGLKAGRDGHDDPL</sequence>
<keyword evidence="2" id="KW-1185">Reference proteome</keyword>
<comment type="caution">
    <text evidence="1">The sequence shown here is derived from an EMBL/GenBank/DDBJ whole genome shotgun (WGS) entry which is preliminary data.</text>
</comment>
<name>A0A5A7PZA3_STRAF</name>
<reference evidence="2" key="1">
    <citation type="journal article" date="2019" name="Curr. Biol.">
        <title>Genome Sequence of Striga asiatica Provides Insight into the Evolution of Plant Parasitism.</title>
        <authorList>
            <person name="Yoshida S."/>
            <person name="Kim S."/>
            <person name="Wafula E.K."/>
            <person name="Tanskanen J."/>
            <person name="Kim Y.M."/>
            <person name="Honaas L."/>
            <person name="Yang Z."/>
            <person name="Spallek T."/>
            <person name="Conn C.E."/>
            <person name="Ichihashi Y."/>
            <person name="Cheong K."/>
            <person name="Cui S."/>
            <person name="Der J.P."/>
            <person name="Gundlach H."/>
            <person name="Jiao Y."/>
            <person name="Hori C."/>
            <person name="Ishida J.K."/>
            <person name="Kasahara H."/>
            <person name="Kiba T."/>
            <person name="Kim M.S."/>
            <person name="Koo N."/>
            <person name="Laohavisit A."/>
            <person name="Lee Y.H."/>
            <person name="Lumba S."/>
            <person name="McCourt P."/>
            <person name="Mortimer J.C."/>
            <person name="Mutuku J.M."/>
            <person name="Nomura T."/>
            <person name="Sasaki-Sekimoto Y."/>
            <person name="Seto Y."/>
            <person name="Wang Y."/>
            <person name="Wakatake T."/>
            <person name="Sakakibara H."/>
            <person name="Demura T."/>
            <person name="Yamaguchi S."/>
            <person name="Yoneyama K."/>
            <person name="Manabe R.I."/>
            <person name="Nelson D.C."/>
            <person name="Schulman A.H."/>
            <person name="Timko M.P."/>
            <person name="dePamphilis C.W."/>
            <person name="Choi D."/>
            <person name="Shirasu K."/>
        </authorList>
    </citation>
    <scope>NUCLEOTIDE SEQUENCE [LARGE SCALE GENOMIC DNA]</scope>
    <source>
        <strain evidence="2">cv. UVA1</strain>
    </source>
</reference>
<protein>
    <submittedName>
        <fullName evidence="1">TBP-associated factor 4</fullName>
    </submittedName>
</protein>
<accession>A0A5A7PZA3</accession>
<evidence type="ECO:0000313" key="2">
    <source>
        <dbReference type="Proteomes" id="UP000325081"/>
    </source>
</evidence>
<dbReference type="Proteomes" id="UP000325081">
    <property type="component" value="Unassembled WGS sequence"/>
</dbReference>
<dbReference type="AlphaFoldDB" id="A0A5A7PZA3"/>
<evidence type="ECO:0000313" key="1">
    <source>
        <dbReference type="EMBL" id="GER37447.1"/>
    </source>
</evidence>
<dbReference type="EMBL" id="BKCP01005372">
    <property type="protein sequence ID" value="GER37447.1"/>
    <property type="molecule type" value="Genomic_DNA"/>
</dbReference>
<proteinExistence type="predicted"/>
<gene>
    <name evidence="1" type="ORF">STAS_13852</name>
</gene>